<feature type="chain" id="PRO_5015889026" evidence="1">
    <location>
        <begin position="26"/>
        <end position="152"/>
    </location>
</feature>
<accession>A0A2W5FZK5</accession>
<reference evidence="2 3" key="1">
    <citation type="submission" date="2017-08" db="EMBL/GenBank/DDBJ databases">
        <title>Infants hospitalized years apart are colonized by the same room-sourced microbial strains.</title>
        <authorList>
            <person name="Brooks B."/>
            <person name="Olm M.R."/>
            <person name="Firek B.A."/>
            <person name="Baker R."/>
            <person name="Thomas B.C."/>
            <person name="Morowitz M.J."/>
            <person name="Banfield J.F."/>
        </authorList>
    </citation>
    <scope>NUCLEOTIDE SEQUENCE [LARGE SCALE GENOMIC DNA]</scope>
    <source>
        <strain evidence="2">S2_012_000_R2_81</strain>
    </source>
</reference>
<name>A0A2W5FZK5_9BURK</name>
<evidence type="ECO:0000256" key="1">
    <source>
        <dbReference type="SAM" id="SignalP"/>
    </source>
</evidence>
<evidence type="ECO:0000313" key="2">
    <source>
        <dbReference type="EMBL" id="PZP35079.1"/>
    </source>
</evidence>
<dbReference type="AlphaFoldDB" id="A0A2W5FZK5"/>
<protein>
    <submittedName>
        <fullName evidence="2">Uncharacterized protein</fullName>
    </submittedName>
</protein>
<dbReference type="InterPro" id="IPR040755">
    <property type="entry name" value="IrmA"/>
</dbReference>
<proteinExistence type="predicted"/>
<dbReference type="Proteomes" id="UP000249633">
    <property type="component" value="Unassembled WGS sequence"/>
</dbReference>
<dbReference type="EMBL" id="QFOD01000003">
    <property type="protein sequence ID" value="PZP35079.1"/>
    <property type="molecule type" value="Genomic_DNA"/>
</dbReference>
<evidence type="ECO:0000313" key="3">
    <source>
        <dbReference type="Proteomes" id="UP000249633"/>
    </source>
</evidence>
<comment type="caution">
    <text evidence="2">The sequence shown here is derived from an EMBL/GenBank/DDBJ whole genome shotgun (WGS) entry which is preliminary data.</text>
</comment>
<feature type="signal peptide" evidence="1">
    <location>
        <begin position="1"/>
        <end position="25"/>
    </location>
</feature>
<organism evidence="2 3">
    <name type="scientific">Roseateles depolymerans</name>
    <dbReference type="NCBI Taxonomy" id="76731"/>
    <lineage>
        <taxon>Bacteria</taxon>
        <taxon>Pseudomonadati</taxon>
        <taxon>Pseudomonadota</taxon>
        <taxon>Betaproteobacteria</taxon>
        <taxon>Burkholderiales</taxon>
        <taxon>Sphaerotilaceae</taxon>
        <taxon>Roseateles</taxon>
    </lineage>
</organism>
<keyword evidence="1" id="KW-0732">Signal</keyword>
<gene>
    <name evidence="2" type="ORF">DI603_04135</name>
</gene>
<sequence length="152" mass="16615">MNARTTLQALGLAAIMLLSTGSADAEPTALRLWHAGTVFANMGQCAITLTLDSQLQQVQDLTLRLSLLDSRGQVVAHGTLTAPDFGDTEARRYQDGHWAHEALCDDGLSLRIEAARARLDGQALDLIAARLLSVEDFRPMRIQLPAPRTRKR</sequence>
<dbReference type="Pfam" id="PF18673">
    <property type="entry name" value="IrmA"/>
    <property type="match status" value="1"/>
</dbReference>